<name>A0A1G8ACX1_ANETH</name>
<dbReference type="EMBL" id="CP080764">
    <property type="protein sequence ID" value="QYY43942.1"/>
    <property type="molecule type" value="Genomic_DNA"/>
</dbReference>
<dbReference type="GO" id="GO:0004386">
    <property type="term" value="F:helicase activity"/>
    <property type="evidence" value="ECO:0007669"/>
    <property type="project" value="UniProtKB-KW"/>
</dbReference>
<protein>
    <submittedName>
        <fullName evidence="1">DNA and RNA helicase</fullName>
    </submittedName>
</protein>
<keyword evidence="1" id="KW-0347">Helicase</keyword>
<reference evidence="1 4" key="2">
    <citation type="submission" date="2021-08" db="EMBL/GenBank/DDBJ databases">
        <title>Complete genome sequence of the strain Aneurinibacillus thermoaerophilus CCM 8960.</title>
        <authorList>
            <person name="Musilova J."/>
            <person name="Kourilova X."/>
            <person name="Pernicova I."/>
            <person name="Bezdicek M."/>
            <person name="Lengerova M."/>
            <person name="Obruca S."/>
            <person name="Sedlar K."/>
        </authorList>
    </citation>
    <scope>NUCLEOTIDE SEQUENCE [LARGE SCALE GENOMIC DNA]</scope>
    <source>
        <strain evidence="1 4">CCM 8960</strain>
    </source>
</reference>
<keyword evidence="1" id="KW-0067">ATP-binding</keyword>
<evidence type="ECO:0000313" key="3">
    <source>
        <dbReference type="Proteomes" id="UP000198956"/>
    </source>
</evidence>
<dbReference type="RefSeq" id="WP_057899211.1">
    <property type="nucleotide sequence ID" value="NZ_CP080764.1"/>
</dbReference>
<reference evidence="2 3" key="1">
    <citation type="submission" date="2016-10" db="EMBL/GenBank/DDBJ databases">
        <authorList>
            <person name="de Groot N.N."/>
        </authorList>
    </citation>
    <scope>NUCLEOTIDE SEQUENCE [LARGE SCALE GENOMIC DNA]</scope>
    <source>
        <strain evidence="2 3">L 420-91</strain>
    </source>
</reference>
<evidence type="ECO:0000313" key="1">
    <source>
        <dbReference type="EMBL" id="QYY43942.1"/>
    </source>
</evidence>
<sequence length="260" mass="29812">MFLDLYPNFKKGRILKKEMLESLRDYPRNFIDIRFKDYSDGVVVGAEILIEEDCLTITSGIVKHGGRMYMLENDCQIPYRATGEEILIKIQFKKEDVHADFISYGTEIFLDEDVRIKQDELELGRFKLKPGARLRSEYQSFADFATEYNTVNIIHVKYSGFRKSTLNPAILRYFATEILKSGSVNPNPYDIAFSMQCMNQGIVDRELILHYIANRLGKGYKEYSNGQIHKYLGSILEEVKGGSKAKPGLRPGGPQRVIVD</sequence>
<dbReference type="AlphaFoldDB" id="A0A1G8ACX1"/>
<evidence type="ECO:0000313" key="4">
    <source>
        <dbReference type="Proteomes" id="UP000826616"/>
    </source>
</evidence>
<keyword evidence="4" id="KW-1185">Reference proteome</keyword>
<dbReference type="Proteomes" id="UP000198956">
    <property type="component" value="Unassembled WGS sequence"/>
</dbReference>
<dbReference type="EMBL" id="FNDE01000015">
    <property type="protein sequence ID" value="SDH18686.1"/>
    <property type="molecule type" value="Genomic_DNA"/>
</dbReference>
<dbReference type="Proteomes" id="UP000826616">
    <property type="component" value="Chromosome"/>
</dbReference>
<accession>A0A1G8ACX1</accession>
<keyword evidence="1" id="KW-0378">Hydrolase</keyword>
<evidence type="ECO:0000313" key="2">
    <source>
        <dbReference type="EMBL" id="SDH18686.1"/>
    </source>
</evidence>
<dbReference type="GeneID" id="97141129"/>
<proteinExistence type="predicted"/>
<dbReference type="OrthoDB" id="1664853at2"/>
<keyword evidence="1" id="KW-0547">Nucleotide-binding</keyword>
<organism evidence="2 3">
    <name type="scientific">Aneurinibacillus thermoaerophilus</name>
    <dbReference type="NCBI Taxonomy" id="143495"/>
    <lineage>
        <taxon>Bacteria</taxon>
        <taxon>Bacillati</taxon>
        <taxon>Bacillota</taxon>
        <taxon>Bacilli</taxon>
        <taxon>Bacillales</taxon>
        <taxon>Paenibacillaceae</taxon>
        <taxon>Aneurinibacillus group</taxon>
        <taxon>Aneurinibacillus</taxon>
    </lineage>
</organism>
<gene>
    <name evidence="1" type="ORF">K3F53_07065</name>
    <name evidence="2" type="ORF">SAMN04489735_101518</name>
</gene>